<dbReference type="InterPro" id="IPR040921">
    <property type="entry name" value="Peptidase_S66C"/>
</dbReference>
<dbReference type="Gene3D" id="3.50.30.60">
    <property type="entry name" value="LD-carboxypeptidase A C-terminal domain-like"/>
    <property type="match status" value="1"/>
</dbReference>
<dbReference type="InterPro" id="IPR029062">
    <property type="entry name" value="Class_I_gatase-like"/>
</dbReference>
<keyword evidence="5" id="KW-0720">Serine protease</keyword>
<proteinExistence type="inferred from homology"/>
<dbReference type="InterPro" id="IPR027478">
    <property type="entry name" value="LdcA_N"/>
</dbReference>
<dbReference type="EMBL" id="WAGX01000005">
    <property type="protein sequence ID" value="KAB1438463.1"/>
    <property type="molecule type" value="Genomic_DNA"/>
</dbReference>
<evidence type="ECO:0000256" key="1">
    <source>
        <dbReference type="ARBA" id="ARBA00010233"/>
    </source>
</evidence>
<keyword evidence="4" id="KW-0378">Hydrolase</keyword>
<dbReference type="PANTHER" id="PTHR30237:SF2">
    <property type="entry name" value="MUREIN TETRAPEPTIDE CARBOXYPEPTIDASE"/>
    <property type="match status" value="1"/>
</dbReference>
<evidence type="ECO:0000256" key="2">
    <source>
        <dbReference type="ARBA" id="ARBA00022645"/>
    </source>
</evidence>
<dbReference type="GO" id="GO:0004180">
    <property type="term" value="F:carboxypeptidase activity"/>
    <property type="evidence" value="ECO:0007669"/>
    <property type="project" value="UniProtKB-KW"/>
</dbReference>
<dbReference type="InterPro" id="IPR003507">
    <property type="entry name" value="S66_fam"/>
</dbReference>
<dbReference type="CDD" id="cd07062">
    <property type="entry name" value="Peptidase_S66_mccF_like"/>
    <property type="match status" value="1"/>
</dbReference>
<dbReference type="SUPFAM" id="SSF52317">
    <property type="entry name" value="Class I glutamine amidotransferase-like"/>
    <property type="match status" value="1"/>
</dbReference>
<gene>
    <name evidence="9" type="ORF">F7O84_13040</name>
</gene>
<dbReference type="Pfam" id="PF17676">
    <property type="entry name" value="Peptidase_S66C"/>
    <property type="match status" value="1"/>
</dbReference>
<dbReference type="GO" id="GO:0006508">
    <property type="term" value="P:proteolysis"/>
    <property type="evidence" value="ECO:0007669"/>
    <property type="project" value="UniProtKB-KW"/>
</dbReference>
<keyword evidence="2 9" id="KW-0121">Carboxypeptidase</keyword>
<evidence type="ECO:0000256" key="5">
    <source>
        <dbReference type="ARBA" id="ARBA00022825"/>
    </source>
</evidence>
<dbReference type="PIRSF" id="PIRSF028757">
    <property type="entry name" value="LD-carboxypeptidase"/>
    <property type="match status" value="1"/>
</dbReference>
<dbReference type="PANTHER" id="PTHR30237">
    <property type="entry name" value="MURAMOYLTETRAPEPTIDE CARBOXYPEPTIDASE"/>
    <property type="match status" value="1"/>
</dbReference>
<dbReference type="OrthoDB" id="9807329at2"/>
<evidence type="ECO:0000313" key="10">
    <source>
        <dbReference type="Proteomes" id="UP000461768"/>
    </source>
</evidence>
<dbReference type="InterPro" id="IPR040449">
    <property type="entry name" value="Peptidase_S66_N"/>
</dbReference>
<dbReference type="Pfam" id="PF02016">
    <property type="entry name" value="Peptidase_S66"/>
    <property type="match status" value="1"/>
</dbReference>
<feature type="domain" description="LD-carboxypeptidase N-terminal" evidence="7">
    <location>
        <begin position="13"/>
        <end position="133"/>
    </location>
</feature>
<dbReference type="AlphaFoldDB" id="A0A7V7QLB7"/>
<keyword evidence="3" id="KW-0645">Protease</keyword>
<dbReference type="SUPFAM" id="SSF141986">
    <property type="entry name" value="LD-carboxypeptidase A C-terminal domain-like"/>
    <property type="match status" value="1"/>
</dbReference>
<dbReference type="GO" id="GO:0008236">
    <property type="term" value="F:serine-type peptidase activity"/>
    <property type="evidence" value="ECO:0007669"/>
    <property type="project" value="UniProtKB-KW"/>
</dbReference>
<evidence type="ECO:0000259" key="8">
    <source>
        <dbReference type="Pfam" id="PF17676"/>
    </source>
</evidence>
<comment type="similarity">
    <text evidence="1">Belongs to the peptidase S66 family.</text>
</comment>
<protein>
    <submittedName>
        <fullName evidence="9">LD-carboxypeptidase</fullName>
    </submittedName>
</protein>
<reference evidence="9 10" key="2">
    <citation type="submission" date="2020-02" db="EMBL/GenBank/DDBJ databases">
        <title>Candidatus Galacturonibacter soehngenii shows hetero-acetogenic catabolism of galacturonic acid but lacks a canonical carbon monoxide dehydrogenase/acetyl-CoA synthase complex.</title>
        <authorList>
            <person name="Diender M."/>
            <person name="Stouten G.R."/>
            <person name="Petersen J.F."/>
            <person name="Nielsen P.H."/>
            <person name="Dueholm M.S."/>
            <person name="Pronk J.T."/>
            <person name="Van Loosdrecht M.C.M."/>
        </authorList>
    </citation>
    <scope>NUCLEOTIDE SEQUENCE [LARGE SCALE GENOMIC DNA]</scope>
    <source>
        <strain evidence="9">GalUA</strain>
    </source>
</reference>
<dbReference type="Proteomes" id="UP000461768">
    <property type="component" value="Unassembled WGS sequence"/>
</dbReference>
<organism evidence="9 10">
    <name type="scientific">Candidatus Galacturonatibacter soehngenii</name>
    <dbReference type="NCBI Taxonomy" id="2307010"/>
    <lineage>
        <taxon>Bacteria</taxon>
        <taxon>Bacillati</taxon>
        <taxon>Bacillota</taxon>
        <taxon>Clostridia</taxon>
        <taxon>Lachnospirales</taxon>
        <taxon>Lachnospiraceae</taxon>
        <taxon>Candidatus Galacturonatibacter</taxon>
    </lineage>
</organism>
<dbReference type="InterPro" id="IPR027461">
    <property type="entry name" value="Carboxypeptidase_A_C_sf"/>
</dbReference>
<feature type="active site" description="Charge relay system" evidence="6">
    <location>
        <position position="241"/>
    </location>
</feature>
<accession>A0A7V7QLB7</accession>
<feature type="active site" description="Charge relay system" evidence="6">
    <location>
        <position position="308"/>
    </location>
</feature>
<evidence type="ECO:0000313" key="9">
    <source>
        <dbReference type="EMBL" id="KAB1438463.1"/>
    </source>
</evidence>
<name>A0A7V7QLB7_9FIRM</name>
<feature type="domain" description="LD-carboxypeptidase C-terminal" evidence="8">
    <location>
        <begin position="202"/>
        <end position="321"/>
    </location>
</feature>
<evidence type="ECO:0000256" key="4">
    <source>
        <dbReference type="ARBA" id="ARBA00022801"/>
    </source>
</evidence>
<evidence type="ECO:0000259" key="7">
    <source>
        <dbReference type="Pfam" id="PF02016"/>
    </source>
</evidence>
<dbReference type="RefSeq" id="WP_151145941.1">
    <property type="nucleotide sequence ID" value="NZ_WAGX01000005.1"/>
</dbReference>
<comment type="caution">
    <text evidence="9">The sequence shown here is derived from an EMBL/GenBank/DDBJ whole genome shotgun (WGS) entry which is preliminary data.</text>
</comment>
<evidence type="ECO:0000256" key="3">
    <source>
        <dbReference type="ARBA" id="ARBA00022670"/>
    </source>
</evidence>
<keyword evidence="10" id="KW-1185">Reference proteome</keyword>
<dbReference type="Gene3D" id="3.40.50.10740">
    <property type="entry name" value="Class I glutamine amidotransferase-like"/>
    <property type="match status" value="1"/>
</dbReference>
<feature type="active site" description="Nucleophile" evidence="6">
    <location>
        <position position="113"/>
    </location>
</feature>
<sequence length="337" mass="38003">MNYPKLLKKGDTIGVCAPSSGVAPYLHKVLDHAIANVTGLGYQVIVTDSVRHDEKMVSADAKTRAKEFMELYTKEEVRAIIPPYGGEFLMDMLVHLDFELLKRLEPKWVCGYSDITTLLFPLTLQCNIATLHGSNFMSMGFKEIHSSDLFLFDILSKEKSVQISSDYFGDFVNFGDETSQVYCLDKKTRIIALGCEEPITFSGRIIGGCMDVLCPLIGTKYANLNLFQNNYQADGFIWTLESCEMNATQIYRALWQMRENNWFKHCNGILLGRPRGYAPQQDFTIGDALRLAFQDLDIPILFGCDIGHIPPQMQLVNGAYAIVECENGKMKITQELK</sequence>
<reference evidence="9 10" key="1">
    <citation type="submission" date="2019-09" db="EMBL/GenBank/DDBJ databases">
        <authorList>
            <person name="Valk L.C."/>
        </authorList>
    </citation>
    <scope>NUCLEOTIDE SEQUENCE [LARGE SCALE GENOMIC DNA]</scope>
    <source>
        <strain evidence="9">GalUA</strain>
    </source>
</reference>
<evidence type="ECO:0000256" key="6">
    <source>
        <dbReference type="PIRSR" id="PIRSR028757-1"/>
    </source>
</evidence>